<name>A0A6H5HK00_9HEMI</name>
<keyword evidence="2" id="KW-1185">Reference proteome</keyword>
<proteinExistence type="predicted"/>
<dbReference type="Proteomes" id="UP000479000">
    <property type="component" value="Unassembled WGS sequence"/>
</dbReference>
<evidence type="ECO:0000313" key="2">
    <source>
        <dbReference type="Proteomes" id="UP000479000"/>
    </source>
</evidence>
<dbReference type="AlphaFoldDB" id="A0A6H5HK00"/>
<sequence length="131" mass="13677">IGRRLSFNTGNPAGTRAVVLASFKLGAESHGGGGGVARDTSQQRGLLSSAAHSLVKSFRFGRRSAARTSSGVTCVSRSSSAPEFYVIIPRKLDGTLIIELRLRPGGELKLQTDTRPFCSGASGETNPAAQC</sequence>
<reference evidence="1 2" key="1">
    <citation type="submission" date="2020-02" db="EMBL/GenBank/DDBJ databases">
        <authorList>
            <person name="Ferguson B K."/>
        </authorList>
    </citation>
    <scope>NUCLEOTIDE SEQUENCE [LARGE SCALE GENOMIC DNA]</scope>
</reference>
<feature type="non-terminal residue" evidence="1">
    <location>
        <position position="1"/>
    </location>
</feature>
<accession>A0A6H5HK00</accession>
<gene>
    <name evidence="1" type="ORF">NTEN_LOCUS22301</name>
</gene>
<organism evidence="1 2">
    <name type="scientific">Nesidiocoris tenuis</name>
    <dbReference type="NCBI Taxonomy" id="355587"/>
    <lineage>
        <taxon>Eukaryota</taxon>
        <taxon>Metazoa</taxon>
        <taxon>Ecdysozoa</taxon>
        <taxon>Arthropoda</taxon>
        <taxon>Hexapoda</taxon>
        <taxon>Insecta</taxon>
        <taxon>Pterygota</taxon>
        <taxon>Neoptera</taxon>
        <taxon>Paraneoptera</taxon>
        <taxon>Hemiptera</taxon>
        <taxon>Heteroptera</taxon>
        <taxon>Panheteroptera</taxon>
        <taxon>Cimicomorpha</taxon>
        <taxon>Miridae</taxon>
        <taxon>Dicyphina</taxon>
        <taxon>Nesidiocoris</taxon>
    </lineage>
</organism>
<protein>
    <submittedName>
        <fullName evidence="1">Uncharacterized protein</fullName>
    </submittedName>
</protein>
<dbReference type="EMBL" id="CADCXU010032794">
    <property type="protein sequence ID" value="CAB0018405.1"/>
    <property type="molecule type" value="Genomic_DNA"/>
</dbReference>
<evidence type="ECO:0000313" key="1">
    <source>
        <dbReference type="EMBL" id="CAB0018405.1"/>
    </source>
</evidence>